<comment type="subcellular location">
    <subcellularLocation>
        <location evidence="1 7">Cell inner membrane</location>
        <topology evidence="1 7">Multi-pass membrane protein</topology>
    </subcellularLocation>
</comment>
<keyword evidence="4 7" id="KW-0812">Transmembrane</keyword>
<feature type="transmembrane region" description="Helical" evidence="7">
    <location>
        <begin position="141"/>
        <end position="168"/>
    </location>
</feature>
<dbReference type="PANTHER" id="PTHR33362">
    <property type="entry name" value="SIALIC ACID TRAP TRANSPORTER PERMEASE PROTEIN SIAT-RELATED"/>
    <property type="match status" value="1"/>
</dbReference>
<evidence type="ECO:0000256" key="5">
    <source>
        <dbReference type="ARBA" id="ARBA00022989"/>
    </source>
</evidence>
<feature type="transmembrane region" description="Helical" evidence="7">
    <location>
        <begin position="365"/>
        <end position="394"/>
    </location>
</feature>
<organism evidence="9 10">
    <name type="scientific">Vandammella animalimorsus</name>
    <dbReference type="NCBI Taxonomy" id="2029117"/>
    <lineage>
        <taxon>Bacteria</taxon>
        <taxon>Pseudomonadati</taxon>
        <taxon>Pseudomonadota</taxon>
        <taxon>Betaproteobacteria</taxon>
        <taxon>Burkholderiales</taxon>
        <taxon>Comamonadaceae</taxon>
        <taxon>Vandammella</taxon>
    </lineage>
</organism>
<evidence type="ECO:0000313" key="9">
    <source>
        <dbReference type="EMBL" id="PAT42267.1"/>
    </source>
</evidence>
<feature type="transmembrane region" description="Helical" evidence="7">
    <location>
        <begin position="6"/>
        <end position="39"/>
    </location>
</feature>
<reference evidence="9 10" key="1">
    <citation type="submission" date="2017-08" db="EMBL/GenBank/DDBJ databases">
        <title>WGS of Clinical strains of the CDC Group NO-1 linked to zoonotic infections in humans.</title>
        <authorList>
            <person name="Bernier A.-M."/>
            <person name="Bernard K."/>
        </authorList>
    </citation>
    <scope>NUCLEOTIDE SEQUENCE [LARGE SCALE GENOMIC DNA]</scope>
    <source>
        <strain evidence="9 10">NML120219</strain>
    </source>
</reference>
<dbReference type="Pfam" id="PF06808">
    <property type="entry name" value="DctM"/>
    <property type="match status" value="1"/>
</dbReference>
<comment type="subunit">
    <text evidence="7">The complex comprises the extracytoplasmic solute receptor protein and the two transmembrane proteins.</text>
</comment>
<evidence type="ECO:0000256" key="1">
    <source>
        <dbReference type="ARBA" id="ARBA00004429"/>
    </source>
</evidence>
<dbReference type="PIRSF" id="PIRSF006066">
    <property type="entry name" value="HI0050"/>
    <property type="match status" value="1"/>
</dbReference>
<protein>
    <recommendedName>
        <fullName evidence="7">TRAP transporter large permease protein</fullName>
    </recommendedName>
</protein>
<evidence type="ECO:0000256" key="3">
    <source>
        <dbReference type="ARBA" id="ARBA00022519"/>
    </source>
</evidence>
<keyword evidence="3 7" id="KW-0997">Cell inner membrane</keyword>
<dbReference type="NCBIfam" id="TIGR00786">
    <property type="entry name" value="dctM"/>
    <property type="match status" value="1"/>
</dbReference>
<feature type="transmembrane region" description="Helical" evidence="7">
    <location>
        <begin position="406"/>
        <end position="431"/>
    </location>
</feature>
<comment type="function">
    <text evidence="7">Part of the tripartite ATP-independent periplasmic (TRAP) transport system.</text>
</comment>
<proteinExistence type="inferred from homology"/>
<comment type="caution">
    <text evidence="9">The sequence shown here is derived from an EMBL/GenBank/DDBJ whole genome shotgun (WGS) entry which is preliminary data.</text>
</comment>
<evidence type="ECO:0000256" key="4">
    <source>
        <dbReference type="ARBA" id="ARBA00022692"/>
    </source>
</evidence>
<evidence type="ECO:0000313" key="10">
    <source>
        <dbReference type="Proteomes" id="UP000218439"/>
    </source>
</evidence>
<dbReference type="InterPro" id="IPR010656">
    <property type="entry name" value="DctM"/>
</dbReference>
<evidence type="ECO:0000256" key="6">
    <source>
        <dbReference type="ARBA" id="ARBA00023136"/>
    </source>
</evidence>
<dbReference type="RefSeq" id="WP_095552314.1">
    <property type="nucleotide sequence ID" value="NZ_NSJE01000016.1"/>
</dbReference>
<evidence type="ECO:0000259" key="8">
    <source>
        <dbReference type="Pfam" id="PF06808"/>
    </source>
</evidence>
<feature type="transmembrane region" description="Helical" evidence="7">
    <location>
        <begin position="174"/>
        <end position="199"/>
    </location>
</feature>
<feature type="transmembrane region" description="Helical" evidence="7">
    <location>
        <begin position="248"/>
        <end position="266"/>
    </location>
</feature>
<feature type="transmembrane region" description="Helical" evidence="7">
    <location>
        <begin position="323"/>
        <end position="353"/>
    </location>
</feature>
<feature type="transmembrane region" description="Helical" evidence="7">
    <location>
        <begin position="278"/>
        <end position="303"/>
    </location>
</feature>
<keyword evidence="5 7" id="KW-1133">Transmembrane helix</keyword>
<feature type="transmembrane region" description="Helical" evidence="7">
    <location>
        <begin position="60"/>
        <end position="80"/>
    </location>
</feature>
<sequence length="439" mass="46483">MDPYIATWIAIALIFVLMALGVPVFAALGAAGMAGIVMVEDLPFLLNRLKSFSYTQSASYLLTVIPLFILMGAFAHHAGIGARLFQVARSWVGHWPGGLAMASVLTSAGFACTSGSSVATAATVGAVAIPEMKKSGYDPRLAAGSIAAGGVLGVMIPPSVLLIFYAALTEVSAGAMLIAGIVPGLLTTLVFMAGIWLICRSGMASQATLAPHTWGQRVRSLRHGWQVLLLFAIVLGSIYLGLATPTEAAAIGACAALIMLLCARQARSRLRQAFNASCRSAITTTVMVMFTMIGAGIFSYFLSLVQLPQELAALVSDSDIPPMLVVALLLLIYLPLGMFLDAFSMLVITLPIVFPTVVSLGFDPIWFGILAVKMCEIGLITPPVGLNVFVIAGIDRDTPLTHIFHGAWWFVAMEFATILLLFFFPAVVTLLPQSMLQQG</sequence>
<keyword evidence="6 7" id="KW-0472">Membrane</keyword>
<gene>
    <name evidence="9" type="ORF">CK621_10210</name>
</gene>
<keyword evidence="2" id="KW-1003">Cell membrane</keyword>
<evidence type="ECO:0000256" key="2">
    <source>
        <dbReference type="ARBA" id="ARBA00022475"/>
    </source>
</evidence>
<feature type="transmembrane region" description="Helical" evidence="7">
    <location>
        <begin position="224"/>
        <end position="242"/>
    </location>
</feature>
<dbReference type="AlphaFoldDB" id="A0A2A2AWY6"/>
<dbReference type="PANTHER" id="PTHR33362:SF5">
    <property type="entry name" value="C4-DICARBOXYLATE TRAP TRANSPORTER LARGE PERMEASE PROTEIN DCTM"/>
    <property type="match status" value="1"/>
</dbReference>
<feature type="domain" description="TRAP C4-dicarboxylate transport system permease DctM subunit" evidence="8">
    <location>
        <begin position="12"/>
        <end position="426"/>
    </location>
</feature>
<accession>A0A2A2AWY6</accession>
<name>A0A2A2AWY6_9BURK</name>
<dbReference type="GO" id="GO:0022857">
    <property type="term" value="F:transmembrane transporter activity"/>
    <property type="evidence" value="ECO:0007669"/>
    <property type="project" value="UniProtKB-UniRule"/>
</dbReference>
<dbReference type="InterPro" id="IPR004681">
    <property type="entry name" value="TRAP_DctM"/>
</dbReference>
<keyword evidence="7" id="KW-0813">Transport</keyword>
<comment type="similarity">
    <text evidence="7">Belongs to the TRAP transporter large permease family.</text>
</comment>
<dbReference type="Proteomes" id="UP000218439">
    <property type="component" value="Unassembled WGS sequence"/>
</dbReference>
<dbReference type="GO" id="GO:0005886">
    <property type="term" value="C:plasma membrane"/>
    <property type="evidence" value="ECO:0007669"/>
    <property type="project" value="UniProtKB-SubCell"/>
</dbReference>
<evidence type="ECO:0000256" key="7">
    <source>
        <dbReference type="RuleBase" id="RU369079"/>
    </source>
</evidence>
<feature type="transmembrane region" description="Helical" evidence="7">
    <location>
        <begin position="100"/>
        <end position="129"/>
    </location>
</feature>
<dbReference type="EMBL" id="NSJE01000016">
    <property type="protein sequence ID" value="PAT42267.1"/>
    <property type="molecule type" value="Genomic_DNA"/>
</dbReference>